<dbReference type="InterPro" id="IPR029062">
    <property type="entry name" value="Class_I_gatase-like"/>
</dbReference>
<reference evidence="3" key="1">
    <citation type="submission" date="2010-05" db="EMBL/GenBank/DDBJ databases">
        <title>The complete genome of Truepera radiovictris DSM 17093.</title>
        <authorList>
            <consortium name="US DOE Joint Genome Institute (JGI-PGF)"/>
            <person name="Lucas S."/>
            <person name="Copeland A."/>
            <person name="Lapidus A."/>
            <person name="Glavina del Rio T."/>
            <person name="Dalin E."/>
            <person name="Tice H."/>
            <person name="Bruce D."/>
            <person name="Goodwin L."/>
            <person name="Pitluck S."/>
            <person name="Kyrpides N."/>
            <person name="Mavromatis K."/>
            <person name="Ovchinnikova G."/>
            <person name="Munk A.C."/>
            <person name="Detter J.C."/>
            <person name="Han C."/>
            <person name="Tapia R."/>
            <person name="Land M."/>
            <person name="Hauser L."/>
            <person name="Markowitz V."/>
            <person name="Cheng J.-F."/>
            <person name="Hugenholtz P."/>
            <person name="Woyke T."/>
            <person name="Wu D."/>
            <person name="Tindall B."/>
            <person name="Pomrenke H.G."/>
            <person name="Brambilla E."/>
            <person name="Klenk H.-P."/>
            <person name="Eisen J.A."/>
        </authorList>
    </citation>
    <scope>NUCLEOTIDE SEQUENCE [LARGE SCALE GENOMIC DNA]</scope>
    <source>
        <strain evidence="3">DSM 17093 / CIP 108686 / LMG 22925 / RQ-24</strain>
    </source>
</reference>
<reference evidence="2 3" key="2">
    <citation type="journal article" date="2011" name="Stand. Genomic Sci.">
        <title>Complete genome sequence of Truepera radiovictrix type strain (RQ-24).</title>
        <authorList>
            <person name="Ivanova N."/>
            <person name="Rohde C."/>
            <person name="Munk C."/>
            <person name="Nolan M."/>
            <person name="Lucas S."/>
            <person name="Del Rio T.G."/>
            <person name="Tice H."/>
            <person name="Deshpande S."/>
            <person name="Cheng J.F."/>
            <person name="Tapia R."/>
            <person name="Han C."/>
            <person name="Goodwin L."/>
            <person name="Pitluck S."/>
            <person name="Liolios K."/>
            <person name="Mavromatis K."/>
            <person name="Mikhailova N."/>
            <person name="Pati A."/>
            <person name="Chen A."/>
            <person name="Palaniappan K."/>
            <person name="Land M."/>
            <person name="Hauser L."/>
            <person name="Chang Y.J."/>
            <person name="Jeffries C.D."/>
            <person name="Brambilla E."/>
            <person name="Rohde M."/>
            <person name="Goker M."/>
            <person name="Tindall B.J."/>
            <person name="Woyke T."/>
            <person name="Bristow J."/>
            <person name="Eisen J.A."/>
            <person name="Markowitz V."/>
            <person name="Hugenholtz P."/>
            <person name="Kyrpides N.C."/>
            <person name="Klenk H.P."/>
            <person name="Lapidus A."/>
        </authorList>
    </citation>
    <scope>NUCLEOTIDE SEQUENCE [LARGE SCALE GENOMIC DNA]</scope>
    <source>
        <strain evidence="3">DSM 17093 / CIP 108686 / LMG 22925 / RQ-24</strain>
    </source>
</reference>
<dbReference type="OrthoDB" id="6382410at2"/>
<dbReference type="InterPro" id="IPR052158">
    <property type="entry name" value="INH-QAR"/>
</dbReference>
<evidence type="ECO:0000313" key="2">
    <source>
        <dbReference type="EMBL" id="ADI15501.1"/>
    </source>
</evidence>
<dbReference type="InterPro" id="IPR002818">
    <property type="entry name" value="DJ-1/PfpI"/>
</dbReference>
<dbReference type="Proteomes" id="UP000000379">
    <property type="component" value="Chromosome"/>
</dbReference>
<dbReference type="HOGENOM" id="CLU_1330123_0_0_0"/>
<dbReference type="AlphaFoldDB" id="D7CT38"/>
<dbReference type="EMBL" id="CP002049">
    <property type="protein sequence ID" value="ADI15501.1"/>
    <property type="molecule type" value="Genomic_DNA"/>
</dbReference>
<proteinExistence type="predicted"/>
<dbReference type="Pfam" id="PF01965">
    <property type="entry name" value="DJ-1_PfpI"/>
    <property type="match status" value="1"/>
</dbReference>
<evidence type="ECO:0000259" key="1">
    <source>
        <dbReference type="Pfam" id="PF01965"/>
    </source>
</evidence>
<dbReference type="STRING" id="649638.Trad_2392"/>
<dbReference type="eggNOG" id="COG0693">
    <property type="taxonomic scope" value="Bacteria"/>
</dbReference>
<dbReference type="Gene3D" id="3.40.50.880">
    <property type="match status" value="1"/>
</dbReference>
<dbReference type="SUPFAM" id="SSF52317">
    <property type="entry name" value="Class I glutamine amidotransferase-like"/>
    <property type="match status" value="1"/>
</dbReference>
<name>D7CT38_TRURR</name>
<accession>D7CT38</accession>
<feature type="domain" description="DJ-1/PfpI" evidence="1">
    <location>
        <begin position="2"/>
        <end position="134"/>
    </location>
</feature>
<gene>
    <name evidence="2" type="ordered locus">Trad_2392</name>
</gene>
<evidence type="ECO:0000313" key="3">
    <source>
        <dbReference type="Proteomes" id="UP000000379"/>
    </source>
</evidence>
<organism evidence="2 3">
    <name type="scientific">Truepera radiovictrix (strain DSM 17093 / CIP 108686 / LMG 22925 / RQ-24)</name>
    <dbReference type="NCBI Taxonomy" id="649638"/>
    <lineage>
        <taxon>Bacteria</taxon>
        <taxon>Thermotogati</taxon>
        <taxon>Deinococcota</taxon>
        <taxon>Deinococci</taxon>
        <taxon>Trueperales</taxon>
        <taxon>Trueperaceae</taxon>
        <taxon>Truepera</taxon>
    </lineage>
</organism>
<dbReference type="PANTHER" id="PTHR43130:SF2">
    <property type="entry name" value="DJ-1_PFPI DOMAIN-CONTAINING PROTEIN"/>
    <property type="match status" value="1"/>
</dbReference>
<keyword evidence="3" id="KW-1185">Reference proteome</keyword>
<sequence>MNIAVLLYNEVSELDAFGPFGVLAAAQGALAEDAMNLYTVARSRMSVLTAGGLVVTPHWAFMSAPAPDVLLVPGGAVDTVKRDRAVMGYLGEHAPNVRFLLGIGSGAFLLGELGLVRDQRATAWAGALERLRDYEAGEILASGVAKNAGGRWFVGGGASALAGGLELARELFGEAAVRAAAERLELQL</sequence>
<dbReference type="PANTHER" id="PTHR43130">
    <property type="entry name" value="ARAC-FAMILY TRANSCRIPTIONAL REGULATOR"/>
    <property type="match status" value="1"/>
</dbReference>
<dbReference type="KEGG" id="tra:Trad_2392"/>
<dbReference type="GO" id="GO:0006355">
    <property type="term" value="P:regulation of DNA-templated transcription"/>
    <property type="evidence" value="ECO:0007669"/>
    <property type="project" value="TreeGrafter"/>
</dbReference>
<dbReference type="RefSeq" id="WP_013178864.1">
    <property type="nucleotide sequence ID" value="NC_014221.1"/>
</dbReference>
<protein>
    <submittedName>
        <fullName evidence="2">ThiJ/PfpI domain protein</fullName>
    </submittedName>
</protein>